<dbReference type="SMART" id="SM00173">
    <property type="entry name" value="RAS"/>
    <property type="match status" value="1"/>
</dbReference>
<proteinExistence type="inferred from homology"/>
<dbReference type="InterPro" id="IPR001806">
    <property type="entry name" value="Small_GTPase"/>
</dbReference>
<organism evidence="4 5">
    <name type="scientific">Acrasis kona</name>
    <dbReference type="NCBI Taxonomy" id="1008807"/>
    <lineage>
        <taxon>Eukaryota</taxon>
        <taxon>Discoba</taxon>
        <taxon>Heterolobosea</taxon>
        <taxon>Tetramitia</taxon>
        <taxon>Eutetramitia</taxon>
        <taxon>Acrasidae</taxon>
        <taxon>Acrasis</taxon>
    </lineage>
</organism>
<dbReference type="FunFam" id="3.40.50.300:FF:001447">
    <property type="entry name" value="Ras-related protein Rab-1B"/>
    <property type="match status" value="1"/>
</dbReference>
<sequence length="206" mass="23795">MMNGRVKKNDESCEVMPNYNRSERQKSKLTGLTRSNDLRLKLISMGDVEVGKSCLIKRYCEHKFFPKYLHTIGVDFGVKNTSIDGHVLKINFWDLSGHEVFFEVRNEFYKDAQGAILVYDVNVKESFHNLDSWVAELKKYGGKASPYVVVCANKIDSGNRVVSEKDGRDWAARNDYSYFETSAQTGEQVEQVFEQILKQIMNDHFR</sequence>
<dbReference type="GO" id="GO:0090385">
    <property type="term" value="P:phagosome-lysosome fusion"/>
    <property type="evidence" value="ECO:0007669"/>
    <property type="project" value="TreeGrafter"/>
</dbReference>
<dbReference type="InterPro" id="IPR005225">
    <property type="entry name" value="Small_GTP-bd"/>
</dbReference>
<comment type="similarity">
    <text evidence="1">Belongs to the small GTPase superfamily. Rab family.</text>
</comment>
<evidence type="ECO:0000256" key="1">
    <source>
        <dbReference type="ARBA" id="ARBA00006270"/>
    </source>
</evidence>
<reference evidence="4 5" key="1">
    <citation type="submission" date="2024-03" db="EMBL/GenBank/DDBJ databases">
        <title>The Acrasis kona genome and developmental transcriptomes reveal deep origins of eukaryotic multicellular pathways.</title>
        <authorList>
            <person name="Sheikh S."/>
            <person name="Fu C.-J."/>
            <person name="Brown M.W."/>
            <person name="Baldauf S.L."/>
        </authorList>
    </citation>
    <scope>NUCLEOTIDE SEQUENCE [LARGE SCALE GENOMIC DNA]</scope>
    <source>
        <strain evidence="4 5">ATCC MYA-3509</strain>
    </source>
</reference>
<dbReference type="AlphaFoldDB" id="A0AAW2YSW3"/>
<dbReference type="SMART" id="SM00174">
    <property type="entry name" value="RHO"/>
    <property type="match status" value="1"/>
</dbReference>
<evidence type="ECO:0000313" key="5">
    <source>
        <dbReference type="Proteomes" id="UP001431209"/>
    </source>
</evidence>
<evidence type="ECO:0000256" key="2">
    <source>
        <dbReference type="ARBA" id="ARBA00022741"/>
    </source>
</evidence>
<evidence type="ECO:0000256" key="3">
    <source>
        <dbReference type="ARBA" id="ARBA00023134"/>
    </source>
</evidence>
<dbReference type="SMART" id="SM00175">
    <property type="entry name" value="RAB"/>
    <property type="match status" value="1"/>
</dbReference>
<keyword evidence="2" id="KW-0547">Nucleotide-binding</keyword>
<keyword evidence="3" id="KW-0342">GTP-binding</keyword>
<dbReference type="SUPFAM" id="SSF52540">
    <property type="entry name" value="P-loop containing nucleoside triphosphate hydrolases"/>
    <property type="match status" value="1"/>
</dbReference>
<keyword evidence="5" id="KW-1185">Reference proteome</keyword>
<gene>
    <name evidence="4" type="ORF">AKO1_007187</name>
</gene>
<name>A0AAW2YSW3_9EUKA</name>
<dbReference type="GO" id="GO:0045335">
    <property type="term" value="C:phagocytic vesicle"/>
    <property type="evidence" value="ECO:0007669"/>
    <property type="project" value="TreeGrafter"/>
</dbReference>
<dbReference type="Pfam" id="PF00071">
    <property type="entry name" value="Ras"/>
    <property type="match status" value="1"/>
</dbReference>
<dbReference type="GO" id="GO:0003924">
    <property type="term" value="F:GTPase activity"/>
    <property type="evidence" value="ECO:0007669"/>
    <property type="project" value="InterPro"/>
</dbReference>
<dbReference type="GO" id="GO:0005525">
    <property type="term" value="F:GTP binding"/>
    <property type="evidence" value="ECO:0007669"/>
    <property type="project" value="UniProtKB-KW"/>
</dbReference>
<dbReference type="PROSITE" id="PS51419">
    <property type="entry name" value="RAB"/>
    <property type="match status" value="1"/>
</dbReference>
<dbReference type="PANTHER" id="PTHR47981">
    <property type="entry name" value="RAB FAMILY"/>
    <property type="match status" value="1"/>
</dbReference>
<dbReference type="GO" id="GO:0005764">
    <property type="term" value="C:lysosome"/>
    <property type="evidence" value="ECO:0007669"/>
    <property type="project" value="TreeGrafter"/>
</dbReference>
<dbReference type="Gene3D" id="3.40.50.300">
    <property type="entry name" value="P-loop containing nucleotide triphosphate hydrolases"/>
    <property type="match status" value="1"/>
</dbReference>
<dbReference type="PANTHER" id="PTHR47981:SF20">
    <property type="entry name" value="RAS-RELATED PROTEIN RAB-7A"/>
    <property type="match status" value="1"/>
</dbReference>
<dbReference type="Proteomes" id="UP001431209">
    <property type="component" value="Unassembled WGS sequence"/>
</dbReference>
<dbReference type="NCBIfam" id="TIGR00231">
    <property type="entry name" value="small_GTP"/>
    <property type="match status" value="1"/>
</dbReference>
<dbReference type="PRINTS" id="PR00449">
    <property type="entry name" value="RASTRNSFRMNG"/>
</dbReference>
<dbReference type="EMBL" id="JAOPGA020000642">
    <property type="protein sequence ID" value="KAL0480235.1"/>
    <property type="molecule type" value="Genomic_DNA"/>
</dbReference>
<dbReference type="InterPro" id="IPR027417">
    <property type="entry name" value="P-loop_NTPase"/>
</dbReference>
<dbReference type="PROSITE" id="PS51421">
    <property type="entry name" value="RAS"/>
    <property type="match status" value="1"/>
</dbReference>
<accession>A0AAW2YSW3</accession>
<dbReference type="GO" id="GO:0005770">
    <property type="term" value="C:late endosome"/>
    <property type="evidence" value="ECO:0007669"/>
    <property type="project" value="TreeGrafter"/>
</dbReference>
<evidence type="ECO:0000313" key="4">
    <source>
        <dbReference type="EMBL" id="KAL0480235.1"/>
    </source>
</evidence>
<protein>
    <submittedName>
        <fullName evidence="4">Dnaj</fullName>
    </submittedName>
</protein>
<comment type="caution">
    <text evidence="4">The sequence shown here is derived from an EMBL/GenBank/DDBJ whole genome shotgun (WGS) entry which is preliminary data.</text>
</comment>